<evidence type="ECO:0000259" key="8">
    <source>
        <dbReference type="Pfam" id="PF00155"/>
    </source>
</evidence>
<dbReference type="Pfam" id="PF00155">
    <property type="entry name" value="Aminotran_1_2"/>
    <property type="match status" value="1"/>
</dbReference>
<dbReference type="Gene3D" id="3.90.1150.10">
    <property type="entry name" value="Aspartate Aminotransferase, domain 1"/>
    <property type="match status" value="2"/>
</dbReference>
<dbReference type="OMA" id="DQNTIGI"/>
<name>A0A803LVH8_CHEQI</name>
<organism evidence="9 10">
    <name type="scientific">Chenopodium quinoa</name>
    <name type="common">Quinoa</name>
    <dbReference type="NCBI Taxonomy" id="63459"/>
    <lineage>
        <taxon>Eukaryota</taxon>
        <taxon>Viridiplantae</taxon>
        <taxon>Streptophyta</taxon>
        <taxon>Embryophyta</taxon>
        <taxon>Tracheophyta</taxon>
        <taxon>Spermatophyta</taxon>
        <taxon>Magnoliopsida</taxon>
        <taxon>eudicotyledons</taxon>
        <taxon>Gunneridae</taxon>
        <taxon>Pentapetalae</taxon>
        <taxon>Caryophyllales</taxon>
        <taxon>Chenopodiaceae</taxon>
        <taxon>Chenopodioideae</taxon>
        <taxon>Atripliceae</taxon>
        <taxon>Chenopodium</taxon>
    </lineage>
</organism>
<dbReference type="Gene3D" id="3.40.640.10">
    <property type="entry name" value="Type I PLP-dependent aspartate aminotransferase-like (Major domain)"/>
    <property type="match status" value="1"/>
</dbReference>
<evidence type="ECO:0000256" key="4">
    <source>
        <dbReference type="ARBA" id="ARBA00022679"/>
    </source>
</evidence>
<dbReference type="SUPFAM" id="SSF53383">
    <property type="entry name" value="PLP-dependent transferases"/>
    <property type="match status" value="1"/>
</dbReference>
<dbReference type="InterPro" id="IPR005958">
    <property type="entry name" value="TyrNic_aminoTrfase"/>
</dbReference>
<keyword evidence="4" id="KW-0808">Transferase</keyword>
<dbReference type="InterPro" id="IPR015421">
    <property type="entry name" value="PyrdxlP-dep_Trfase_major"/>
</dbReference>
<dbReference type="PROSITE" id="PS00105">
    <property type="entry name" value="AA_TRANSFER_CLASS_1"/>
    <property type="match status" value="1"/>
</dbReference>
<evidence type="ECO:0000256" key="7">
    <source>
        <dbReference type="PIRSR" id="PIRSR000517-1"/>
    </source>
</evidence>
<dbReference type="PANTHER" id="PTHR45744">
    <property type="entry name" value="TYROSINE AMINOTRANSFERASE"/>
    <property type="match status" value="1"/>
</dbReference>
<evidence type="ECO:0000256" key="2">
    <source>
        <dbReference type="ARBA" id="ARBA00007441"/>
    </source>
</evidence>
<dbReference type="GO" id="GO:0005829">
    <property type="term" value="C:cytosol"/>
    <property type="evidence" value="ECO:0007669"/>
    <property type="project" value="EnsemblPlants"/>
</dbReference>
<dbReference type="PANTHER" id="PTHR45744:SF2">
    <property type="entry name" value="TYROSINE AMINOTRANSFERASE"/>
    <property type="match status" value="1"/>
</dbReference>
<dbReference type="InterPro" id="IPR004838">
    <property type="entry name" value="NHTrfase_class1_PyrdxlP-BS"/>
</dbReference>
<reference evidence="9" key="1">
    <citation type="journal article" date="2017" name="Nature">
        <title>The genome of Chenopodium quinoa.</title>
        <authorList>
            <person name="Jarvis D.E."/>
            <person name="Ho Y.S."/>
            <person name="Lightfoot D.J."/>
            <person name="Schmoeckel S.M."/>
            <person name="Li B."/>
            <person name="Borm T.J.A."/>
            <person name="Ohyanagi H."/>
            <person name="Mineta K."/>
            <person name="Michell C.T."/>
            <person name="Saber N."/>
            <person name="Kharbatia N.M."/>
            <person name="Rupper R.R."/>
            <person name="Sharp A.R."/>
            <person name="Dally N."/>
            <person name="Boughton B.A."/>
            <person name="Woo Y.H."/>
            <person name="Gao G."/>
            <person name="Schijlen E.G.W.M."/>
            <person name="Guo X."/>
            <person name="Momin A.A."/>
            <person name="Negrao S."/>
            <person name="Al-Babili S."/>
            <person name="Gehring C."/>
            <person name="Roessner U."/>
            <person name="Jung C."/>
            <person name="Murphy K."/>
            <person name="Arold S.T."/>
            <person name="Gojobori T."/>
            <person name="van der Linden C.G."/>
            <person name="van Loo E.N."/>
            <person name="Jellen E.N."/>
            <person name="Maughan P.J."/>
            <person name="Tester M."/>
        </authorList>
    </citation>
    <scope>NUCLEOTIDE SEQUENCE [LARGE SCALE GENOMIC DNA]</scope>
    <source>
        <strain evidence="9">cv. PI 614886</strain>
    </source>
</reference>
<evidence type="ECO:0000256" key="5">
    <source>
        <dbReference type="ARBA" id="ARBA00022898"/>
    </source>
</evidence>
<dbReference type="CDD" id="cd00609">
    <property type="entry name" value="AAT_like"/>
    <property type="match status" value="1"/>
</dbReference>
<dbReference type="GO" id="GO:0004838">
    <property type="term" value="F:L-tyrosine-2-oxoglutarate transaminase activity"/>
    <property type="evidence" value="ECO:0007669"/>
    <property type="project" value="EnsemblPlants"/>
</dbReference>
<keyword evidence="5 6" id="KW-0663">Pyridoxal phosphate</keyword>
<accession>A0A803LVH8</accession>
<protein>
    <recommendedName>
        <fullName evidence="8">Aminotransferase class I/classII large domain-containing protein</fullName>
    </recommendedName>
</protein>
<dbReference type="FunFam" id="3.40.640.10:FF:000048">
    <property type="entry name" value="tyrosine aminotransferase"/>
    <property type="match status" value="1"/>
</dbReference>
<dbReference type="Gramene" id="AUR62019479-RA">
    <property type="protein sequence ID" value="AUR62019479-RA:cds"/>
    <property type="gene ID" value="AUR62019479"/>
</dbReference>
<dbReference type="GO" id="GO:0010189">
    <property type="term" value="P:vitamin E biosynthetic process"/>
    <property type="evidence" value="ECO:0007669"/>
    <property type="project" value="EnsemblPlants"/>
</dbReference>
<comment type="similarity">
    <text evidence="2 6">Belongs to the class-I pyridoxal-phosphate-dependent aminotransferase family.</text>
</comment>
<evidence type="ECO:0000313" key="9">
    <source>
        <dbReference type="EnsemblPlants" id="AUR62019479-RA:cds"/>
    </source>
</evidence>
<evidence type="ECO:0000256" key="3">
    <source>
        <dbReference type="ARBA" id="ARBA00022576"/>
    </source>
</evidence>
<feature type="modified residue" description="N6-(pyridoxal phosphate)lysine" evidence="7">
    <location>
        <position position="268"/>
    </location>
</feature>
<evidence type="ECO:0000313" key="10">
    <source>
        <dbReference type="Proteomes" id="UP000596660"/>
    </source>
</evidence>
<dbReference type="GO" id="GO:0006572">
    <property type="term" value="P:L-tyrosine catabolic process"/>
    <property type="evidence" value="ECO:0007669"/>
    <property type="project" value="EnsemblPlants"/>
</dbReference>
<dbReference type="InterPro" id="IPR015424">
    <property type="entry name" value="PyrdxlP-dep_Trfase"/>
</dbReference>
<evidence type="ECO:0000256" key="6">
    <source>
        <dbReference type="PIRNR" id="PIRNR000517"/>
    </source>
</evidence>
<comment type="cofactor">
    <cofactor evidence="1 6 7">
        <name>pyridoxal 5'-phosphate</name>
        <dbReference type="ChEBI" id="CHEBI:597326"/>
    </cofactor>
</comment>
<dbReference type="PIRSF" id="PIRSF000517">
    <property type="entry name" value="Tyr_transaminase"/>
    <property type="match status" value="1"/>
</dbReference>
<dbReference type="Proteomes" id="UP000596660">
    <property type="component" value="Unplaced"/>
</dbReference>
<dbReference type="InterPro" id="IPR015422">
    <property type="entry name" value="PyrdxlP-dep_Trfase_small"/>
</dbReference>
<dbReference type="GO" id="GO:0030170">
    <property type="term" value="F:pyridoxal phosphate binding"/>
    <property type="evidence" value="ECO:0007669"/>
    <property type="project" value="InterPro"/>
</dbReference>
<reference evidence="9" key="2">
    <citation type="submission" date="2021-03" db="UniProtKB">
        <authorList>
            <consortium name="EnsemblPlants"/>
        </authorList>
    </citation>
    <scope>IDENTIFICATION</scope>
</reference>
<keyword evidence="10" id="KW-1185">Reference proteome</keyword>
<sequence>MVQVHLPQKNYQDMKDASILTNQEVMNNNNFDEKTQNMITIKGIIGLIMSQIDEDDEKEVISLGMGDPTAYSCFTTSNVAMEGVVDALSSAKFNGYAPTQGLPQTRKAIADYLSHDLPYNLTKEDVFVTSGCTNAIDIALSILARPGANILVPRPGFPIYQLCASFRQLEVRHFNLLLARSWEVDLDAVETLADENTVAIVVINPGNPCGNVYSIQHLLRIAEIAKKLGIIVIADEVYGHLAFGKNPFVPMGTFGSIAPVLTLRSLSKRWLVPGWRLGWLAVTDPTAIFKQPKVMERLKKFFDIYGGPPTFVQVKLNLSLLKDISDDIDFCFRLAKEESVVILPGVAVGMKDWLRITFAVEPASLEEAIRRINSFCSRHAYQLD</sequence>
<dbReference type="EnsemblPlants" id="AUR62019479-RA">
    <property type="protein sequence ID" value="AUR62019479-RA:cds"/>
    <property type="gene ID" value="AUR62019479"/>
</dbReference>
<dbReference type="NCBIfam" id="TIGR01265">
    <property type="entry name" value="tyr_nico_aTase"/>
    <property type="match status" value="1"/>
</dbReference>
<dbReference type="AlphaFoldDB" id="A0A803LVH8"/>
<dbReference type="InterPro" id="IPR004839">
    <property type="entry name" value="Aminotransferase_I/II_large"/>
</dbReference>
<feature type="domain" description="Aminotransferase class I/classII large" evidence="8">
    <location>
        <begin position="59"/>
        <end position="300"/>
    </location>
</feature>
<proteinExistence type="inferred from homology"/>
<evidence type="ECO:0000256" key="1">
    <source>
        <dbReference type="ARBA" id="ARBA00001933"/>
    </source>
</evidence>
<keyword evidence="3" id="KW-0032">Aminotransferase</keyword>